<evidence type="ECO:0000313" key="7">
    <source>
        <dbReference type="EMBL" id="QUS41838.1"/>
    </source>
</evidence>
<dbReference type="InterPro" id="IPR000847">
    <property type="entry name" value="LysR_HTH_N"/>
</dbReference>
<keyword evidence="4" id="KW-0238">DNA-binding</keyword>
<keyword evidence="3" id="KW-0805">Transcription regulation</keyword>
<sequence>MHRRYQHSSIPTEIMRSVVGISETGSITKAAKNLGLSQPAISSQIKRIESAVGGSIFQKSANGSSATELGKLVLIQAKKILEANDQLLMLRGGAPDDTPVRLGLSNIYSRRMLAVMTKAEMANVSLYADSSAEIIKCLIDGFVDIGIYISMTDAAPDPTIEVVDQQVDEVTWVRSKDFTLSPGAPIPLLTWPGQIMHDLMTQALDRKGMVYRIAFSSPDYHARIEAAKAGIGLTVLPKRLVPDTLMMANEYYLPPPGMPKMILCARSEFRQKNEKLLDQLRDRFMSM</sequence>
<accession>A0ABX8AHH3</accession>
<dbReference type="PRINTS" id="PR00039">
    <property type="entry name" value="HTHLYSR"/>
</dbReference>
<keyword evidence="5" id="KW-0804">Transcription</keyword>
<dbReference type="InterPro" id="IPR050176">
    <property type="entry name" value="LTTR"/>
</dbReference>
<evidence type="ECO:0000256" key="1">
    <source>
        <dbReference type="ARBA" id="ARBA00003502"/>
    </source>
</evidence>
<evidence type="ECO:0000313" key="8">
    <source>
        <dbReference type="Proteomes" id="UP000682843"/>
    </source>
</evidence>
<evidence type="ECO:0000256" key="5">
    <source>
        <dbReference type="ARBA" id="ARBA00023163"/>
    </source>
</evidence>
<dbReference type="InterPro" id="IPR036388">
    <property type="entry name" value="WH-like_DNA-bd_sf"/>
</dbReference>
<dbReference type="Pfam" id="PF03466">
    <property type="entry name" value="LysR_substrate"/>
    <property type="match status" value="1"/>
</dbReference>
<dbReference type="Pfam" id="PF00126">
    <property type="entry name" value="HTH_1"/>
    <property type="match status" value="1"/>
</dbReference>
<comment type="similarity">
    <text evidence="2">Belongs to the LysR transcriptional regulatory family.</text>
</comment>
<evidence type="ECO:0000256" key="2">
    <source>
        <dbReference type="ARBA" id="ARBA00009437"/>
    </source>
</evidence>
<keyword evidence="8" id="KW-1185">Reference proteome</keyword>
<organism evidence="7 8">
    <name type="scientific">Tardiphaga alba</name>
    <dbReference type="NCBI Taxonomy" id="340268"/>
    <lineage>
        <taxon>Bacteria</taxon>
        <taxon>Pseudomonadati</taxon>
        <taxon>Pseudomonadota</taxon>
        <taxon>Alphaproteobacteria</taxon>
        <taxon>Hyphomicrobiales</taxon>
        <taxon>Nitrobacteraceae</taxon>
        <taxon>Tardiphaga</taxon>
    </lineage>
</organism>
<dbReference type="Proteomes" id="UP000682843">
    <property type="component" value="Chromosome"/>
</dbReference>
<dbReference type="Gene3D" id="3.40.190.10">
    <property type="entry name" value="Periplasmic binding protein-like II"/>
    <property type="match status" value="2"/>
</dbReference>
<evidence type="ECO:0000256" key="4">
    <source>
        <dbReference type="ARBA" id="ARBA00023125"/>
    </source>
</evidence>
<dbReference type="Gene3D" id="1.10.10.10">
    <property type="entry name" value="Winged helix-like DNA-binding domain superfamily/Winged helix DNA-binding domain"/>
    <property type="match status" value="1"/>
</dbReference>
<gene>
    <name evidence="7" type="ORF">RPMA_25580</name>
</gene>
<dbReference type="InterPro" id="IPR036390">
    <property type="entry name" value="WH_DNA-bd_sf"/>
</dbReference>
<dbReference type="SUPFAM" id="SSF46785">
    <property type="entry name" value="Winged helix' DNA-binding domain"/>
    <property type="match status" value="1"/>
</dbReference>
<feature type="domain" description="HTH lysR-type" evidence="6">
    <location>
        <begin position="10"/>
        <end position="67"/>
    </location>
</feature>
<name>A0ABX8AHH3_9BRAD</name>
<evidence type="ECO:0000256" key="3">
    <source>
        <dbReference type="ARBA" id="ARBA00023015"/>
    </source>
</evidence>
<dbReference type="EMBL" id="CP036498">
    <property type="protein sequence ID" value="QUS41838.1"/>
    <property type="molecule type" value="Genomic_DNA"/>
</dbReference>
<dbReference type="SUPFAM" id="SSF53850">
    <property type="entry name" value="Periplasmic binding protein-like II"/>
    <property type="match status" value="1"/>
</dbReference>
<dbReference type="PROSITE" id="PS50931">
    <property type="entry name" value="HTH_LYSR"/>
    <property type="match status" value="1"/>
</dbReference>
<dbReference type="InterPro" id="IPR005119">
    <property type="entry name" value="LysR_subst-bd"/>
</dbReference>
<comment type="function">
    <text evidence="1">NodD regulates the expression of the nodABCFE genes which encode other nodulation proteins. NodD is also a negative regulator of its own expression. Binds flavonoids as inducers.</text>
</comment>
<dbReference type="PANTHER" id="PTHR30579">
    <property type="entry name" value="TRANSCRIPTIONAL REGULATOR"/>
    <property type="match status" value="1"/>
</dbReference>
<reference evidence="7 8" key="1">
    <citation type="submission" date="2019-02" db="EMBL/GenBank/DDBJ databases">
        <title>Emended description of the genus Rhodopseudomonas and description of Rhodopseudomonas albus sp. nov., a non-phototrophic, heavy-metal-tolerant bacterium isolated from garden soil.</title>
        <authorList>
            <person name="Bao Z."/>
            <person name="Cao W.W."/>
            <person name="Sato Y."/>
            <person name="Nishizawa T."/>
            <person name="Zhao J."/>
            <person name="Guo Y."/>
            <person name="Ohta H."/>
        </authorList>
    </citation>
    <scope>NUCLEOTIDE SEQUENCE [LARGE SCALE GENOMIC DNA]</scope>
    <source>
        <strain evidence="7 8">SK50-23</strain>
    </source>
</reference>
<protein>
    <submittedName>
        <fullName evidence="7">LysR family transcriptional regulator</fullName>
    </submittedName>
</protein>
<evidence type="ECO:0000259" key="6">
    <source>
        <dbReference type="PROSITE" id="PS50931"/>
    </source>
</evidence>
<proteinExistence type="inferred from homology"/>
<dbReference type="PANTHER" id="PTHR30579:SF7">
    <property type="entry name" value="HTH-TYPE TRANSCRIPTIONAL REGULATOR LRHA-RELATED"/>
    <property type="match status" value="1"/>
</dbReference>